<feature type="region of interest" description="Disordered" evidence="1">
    <location>
        <begin position="26"/>
        <end position="53"/>
    </location>
</feature>
<evidence type="ECO:0000256" key="2">
    <source>
        <dbReference type="SAM" id="SignalP"/>
    </source>
</evidence>
<gene>
    <name evidence="4" type="primary">LOC106742060</name>
</gene>
<dbReference type="Proteomes" id="UP000515204">
    <property type="component" value="Unplaced"/>
</dbReference>
<dbReference type="AlphaFoldDB" id="A0A6P3WVM5"/>
<feature type="region of interest" description="Disordered" evidence="1">
    <location>
        <begin position="65"/>
        <end position="200"/>
    </location>
</feature>
<evidence type="ECO:0000256" key="1">
    <source>
        <dbReference type="SAM" id="MobiDB-lite"/>
    </source>
</evidence>
<name>A0A6P3WVM5_DINQU</name>
<feature type="signal peptide" evidence="2">
    <location>
        <begin position="1"/>
        <end position="25"/>
    </location>
</feature>
<evidence type="ECO:0000313" key="3">
    <source>
        <dbReference type="Proteomes" id="UP000515204"/>
    </source>
</evidence>
<dbReference type="GeneID" id="106742060"/>
<sequence>MARLSVLFSVLCSFAILAAFPASLASTTENPRGNAVHRTGPSKNTEDESDCPWSHVGHVEKAYQAGEEFTKDSSRFNEGPSEKVRRSRYSEGRREDDVSRSSHQRRPVVDLSSHDILPNPDLISASQAGKSTGDHGNPASPVKSTFGDDVERRSIDSLRRRGPDLQDDIAVAEDRYRPQYPYRYQQQYPNQRYRANDRRDPYRNNYLRYPVFPGR</sequence>
<dbReference type="KEGG" id="dqu:106742060"/>
<dbReference type="RefSeq" id="XP_014470136.1">
    <property type="nucleotide sequence ID" value="XM_014614650.1"/>
</dbReference>
<feature type="compositionally biased region" description="Low complexity" evidence="1">
    <location>
        <begin position="178"/>
        <end position="193"/>
    </location>
</feature>
<protein>
    <submittedName>
        <fullName evidence="4">Uncharacterized protein LOC106742060</fullName>
    </submittedName>
</protein>
<keyword evidence="2" id="KW-0732">Signal</keyword>
<feature type="compositionally biased region" description="Basic and acidic residues" evidence="1">
    <location>
        <begin position="68"/>
        <end position="100"/>
    </location>
</feature>
<organism evidence="3 4">
    <name type="scientific">Dinoponera quadriceps</name>
    <name type="common">South American ant</name>
    <dbReference type="NCBI Taxonomy" id="609295"/>
    <lineage>
        <taxon>Eukaryota</taxon>
        <taxon>Metazoa</taxon>
        <taxon>Ecdysozoa</taxon>
        <taxon>Arthropoda</taxon>
        <taxon>Hexapoda</taxon>
        <taxon>Insecta</taxon>
        <taxon>Pterygota</taxon>
        <taxon>Neoptera</taxon>
        <taxon>Endopterygota</taxon>
        <taxon>Hymenoptera</taxon>
        <taxon>Apocrita</taxon>
        <taxon>Aculeata</taxon>
        <taxon>Formicoidea</taxon>
        <taxon>Formicidae</taxon>
        <taxon>Ponerinae</taxon>
        <taxon>Ponerini</taxon>
        <taxon>Dinoponera</taxon>
    </lineage>
</organism>
<evidence type="ECO:0000313" key="4">
    <source>
        <dbReference type="RefSeq" id="XP_014470136.1"/>
    </source>
</evidence>
<feature type="compositionally biased region" description="Basic and acidic residues" evidence="1">
    <location>
        <begin position="149"/>
        <end position="164"/>
    </location>
</feature>
<accession>A0A6P3WVM5</accession>
<feature type="chain" id="PRO_5027626196" evidence="2">
    <location>
        <begin position="26"/>
        <end position="215"/>
    </location>
</feature>
<proteinExistence type="predicted"/>
<reference evidence="4" key="1">
    <citation type="submission" date="2025-08" db="UniProtKB">
        <authorList>
            <consortium name="RefSeq"/>
        </authorList>
    </citation>
    <scope>IDENTIFICATION</scope>
</reference>
<keyword evidence="3" id="KW-1185">Reference proteome</keyword>